<dbReference type="EC" id="3.-.-.-" evidence="4"/>
<dbReference type="CDD" id="cd01014">
    <property type="entry name" value="nicotinamidase_related"/>
    <property type="match status" value="1"/>
</dbReference>
<evidence type="ECO:0000256" key="2">
    <source>
        <dbReference type="ARBA" id="ARBA00022801"/>
    </source>
</evidence>
<dbReference type="EMBL" id="JAWJAX010000002">
    <property type="protein sequence ID" value="MDV2910623.1"/>
    <property type="molecule type" value="Genomic_DNA"/>
</dbReference>
<dbReference type="AlphaFoldDB" id="A0AAW8YLE3"/>
<sequence length="166" mass="19059">MAQVLIVIDMQRALSKIANRNQVISNINKRINKYRENNLPIVFIQHAEPGMEVASEQWRLFEELNSLGTDTYFNKIRPDAFYQTGLEAFLKMNHLNYIEICGAQVEFCVDTTIRVAFHLGFKTDILIDGVTTINGDVLNAEQIKKHHANIWDNRFGKLITVPTPLK</sequence>
<evidence type="ECO:0000256" key="1">
    <source>
        <dbReference type="ARBA" id="ARBA00006336"/>
    </source>
</evidence>
<dbReference type="PANTHER" id="PTHR43540">
    <property type="entry name" value="PEROXYUREIDOACRYLATE/UREIDOACRYLATE AMIDOHYDROLASE-RELATED"/>
    <property type="match status" value="1"/>
</dbReference>
<organism evidence="4 5">
    <name type="scientific">Pediococcus acidilactici</name>
    <dbReference type="NCBI Taxonomy" id="1254"/>
    <lineage>
        <taxon>Bacteria</taxon>
        <taxon>Bacillati</taxon>
        <taxon>Bacillota</taxon>
        <taxon>Bacilli</taxon>
        <taxon>Lactobacillales</taxon>
        <taxon>Lactobacillaceae</taxon>
        <taxon>Pediococcus</taxon>
        <taxon>Pediococcus acidilactici group</taxon>
    </lineage>
</organism>
<accession>A0AAW8YLE3</accession>
<gene>
    <name evidence="4" type="ORF">R0H03_01900</name>
</gene>
<dbReference type="InterPro" id="IPR050272">
    <property type="entry name" value="Isochorismatase-like_hydrls"/>
</dbReference>
<dbReference type="InterPro" id="IPR036380">
    <property type="entry name" value="Isochorismatase-like_sf"/>
</dbReference>
<dbReference type="GO" id="GO:0016787">
    <property type="term" value="F:hydrolase activity"/>
    <property type="evidence" value="ECO:0007669"/>
    <property type="project" value="UniProtKB-KW"/>
</dbReference>
<reference evidence="4" key="2">
    <citation type="submission" date="2023-10" db="EMBL/GenBank/DDBJ databases">
        <authorList>
            <person name="Khurajog B."/>
        </authorList>
    </citation>
    <scope>NUCLEOTIDE SEQUENCE</scope>
    <source>
        <strain evidence="4">BF14</strain>
    </source>
</reference>
<reference evidence="4" key="1">
    <citation type="journal article" date="2023" name="PeerJ">
        <title>Selection and evaluation of lactic acid bacteria from chicken feces in Thailand as potential probiotics.</title>
        <authorList>
            <person name="Khurajog B."/>
            <person name="Disastra Y."/>
            <person name="Lawwyne L.D."/>
            <person name="Sirichokchatchawan W."/>
            <person name="Niyomtham W."/>
            <person name="Yindee J."/>
            <person name="Hampson D.J."/>
            <person name="Prapasarakul N."/>
        </authorList>
    </citation>
    <scope>NUCLEOTIDE SEQUENCE</scope>
    <source>
        <strain evidence="4">BF14</strain>
    </source>
</reference>
<keyword evidence="2 4" id="KW-0378">Hydrolase</keyword>
<dbReference type="RefSeq" id="WP_119178909.1">
    <property type="nucleotide sequence ID" value="NZ_CBCRXK010000002.1"/>
</dbReference>
<dbReference type="Pfam" id="PF00857">
    <property type="entry name" value="Isochorismatase"/>
    <property type="match status" value="1"/>
</dbReference>
<proteinExistence type="inferred from homology"/>
<dbReference type="InterPro" id="IPR000868">
    <property type="entry name" value="Isochorismatase-like_dom"/>
</dbReference>
<feature type="domain" description="Isochorismatase-like" evidence="3">
    <location>
        <begin position="4"/>
        <end position="136"/>
    </location>
</feature>
<comment type="caution">
    <text evidence="4">The sequence shown here is derived from an EMBL/GenBank/DDBJ whole genome shotgun (WGS) entry which is preliminary data.</text>
</comment>
<dbReference type="Proteomes" id="UP001280415">
    <property type="component" value="Unassembled WGS sequence"/>
</dbReference>
<comment type="similarity">
    <text evidence="1">Belongs to the isochorismatase family.</text>
</comment>
<name>A0AAW8YLE3_PEDAC</name>
<dbReference type="Gene3D" id="3.40.50.850">
    <property type="entry name" value="Isochorismatase-like"/>
    <property type="match status" value="1"/>
</dbReference>
<dbReference type="SUPFAM" id="SSF52499">
    <property type="entry name" value="Isochorismatase-like hydrolases"/>
    <property type="match status" value="1"/>
</dbReference>
<protein>
    <submittedName>
        <fullName evidence="4">Cysteine hydrolase family protein</fullName>
        <ecNumber evidence="4">3.-.-.-</ecNumber>
    </submittedName>
</protein>
<evidence type="ECO:0000259" key="3">
    <source>
        <dbReference type="Pfam" id="PF00857"/>
    </source>
</evidence>
<evidence type="ECO:0000313" key="4">
    <source>
        <dbReference type="EMBL" id="MDV2910623.1"/>
    </source>
</evidence>
<dbReference type="PANTHER" id="PTHR43540:SF14">
    <property type="entry name" value="ISOCHORISMATASE"/>
    <property type="match status" value="1"/>
</dbReference>
<evidence type="ECO:0000313" key="5">
    <source>
        <dbReference type="Proteomes" id="UP001280415"/>
    </source>
</evidence>